<accession>A0ABP4QZW0</accession>
<name>A0ABP4QZW0_9ACTN</name>
<protein>
    <submittedName>
        <fullName evidence="1">Helix-turn-helix domain-containing protein</fullName>
    </submittedName>
</protein>
<dbReference type="SUPFAM" id="SSF46785">
    <property type="entry name" value="Winged helix' DNA-binding domain"/>
    <property type="match status" value="1"/>
</dbReference>
<gene>
    <name evidence="1" type="ORF">GCM10009744_10040</name>
</gene>
<sequence>MEVGFRIDLVNDSREARILAVAVLEEPTRRRLYDHVVRQTGPVTRDEAATALGLRRTTAAFHLDRLADEGLLEVMYERRTGRSGPGAGRPMKLYRRSERHVSVSLPELRYDLAGRLLATAIEDAEASGESPRAALDRRARELGNELAAGDRDAIGQANGPDVVLRILEEQGFEPRIDKNAIVLGNCPFHTLAKQHTDLVCEMNLCLLDGLLAGLGTIRLQAHLKPEPGHCCVRLEPASAPGS</sequence>
<evidence type="ECO:0000313" key="2">
    <source>
        <dbReference type="Proteomes" id="UP001501319"/>
    </source>
</evidence>
<dbReference type="EMBL" id="BAAANE010000003">
    <property type="protein sequence ID" value="GAA1624513.1"/>
    <property type="molecule type" value="Genomic_DNA"/>
</dbReference>
<reference evidence="2" key="1">
    <citation type="journal article" date="2019" name="Int. J. Syst. Evol. Microbiol.">
        <title>The Global Catalogue of Microorganisms (GCM) 10K type strain sequencing project: providing services to taxonomists for standard genome sequencing and annotation.</title>
        <authorList>
            <consortium name="The Broad Institute Genomics Platform"/>
            <consortium name="The Broad Institute Genome Sequencing Center for Infectious Disease"/>
            <person name="Wu L."/>
            <person name="Ma J."/>
        </authorList>
    </citation>
    <scope>NUCLEOTIDE SEQUENCE [LARGE SCALE GENOMIC DNA]</scope>
    <source>
        <strain evidence="2">JCM 14306</strain>
    </source>
</reference>
<comment type="caution">
    <text evidence="1">The sequence shown here is derived from an EMBL/GenBank/DDBJ whole genome shotgun (WGS) entry which is preliminary data.</text>
</comment>
<organism evidence="1 2">
    <name type="scientific">Kribbella alba</name>
    <dbReference type="NCBI Taxonomy" id="190197"/>
    <lineage>
        <taxon>Bacteria</taxon>
        <taxon>Bacillati</taxon>
        <taxon>Actinomycetota</taxon>
        <taxon>Actinomycetes</taxon>
        <taxon>Propionibacteriales</taxon>
        <taxon>Kribbellaceae</taxon>
        <taxon>Kribbella</taxon>
    </lineage>
</organism>
<dbReference type="Gene3D" id="1.10.10.10">
    <property type="entry name" value="Winged helix-like DNA-binding domain superfamily/Winged helix DNA-binding domain"/>
    <property type="match status" value="1"/>
</dbReference>
<dbReference type="InterPro" id="IPR036390">
    <property type="entry name" value="WH_DNA-bd_sf"/>
</dbReference>
<dbReference type="CDD" id="cd00090">
    <property type="entry name" value="HTH_ARSR"/>
    <property type="match status" value="1"/>
</dbReference>
<dbReference type="Pfam" id="PF12840">
    <property type="entry name" value="HTH_20"/>
    <property type="match status" value="1"/>
</dbReference>
<keyword evidence="2" id="KW-1185">Reference proteome</keyword>
<dbReference type="Proteomes" id="UP001501319">
    <property type="component" value="Unassembled WGS sequence"/>
</dbReference>
<dbReference type="InterPro" id="IPR011991">
    <property type="entry name" value="ArsR-like_HTH"/>
</dbReference>
<dbReference type="InterPro" id="IPR036388">
    <property type="entry name" value="WH-like_DNA-bd_sf"/>
</dbReference>
<evidence type="ECO:0000313" key="1">
    <source>
        <dbReference type="EMBL" id="GAA1624513.1"/>
    </source>
</evidence>
<proteinExistence type="predicted"/>